<dbReference type="InterPro" id="IPR035979">
    <property type="entry name" value="RBD_domain_sf"/>
</dbReference>
<keyword evidence="6" id="KW-1185">Reference proteome</keyword>
<evidence type="ECO:0000256" key="3">
    <source>
        <dbReference type="ARBA" id="ARBA00023242"/>
    </source>
</evidence>
<sequence length="158" mass="17897">LTTPDPSTSANSSDGAPKRLHVSNIPFRFRDPDLRAMFEKYGPVTDVEIIFNERGSKVRCYVSRKEERCEGALALSLHPSKPCTKPLQTLRKLWIGIILEQVYWKRIPVSYCDYGSVFDIDVGFDSKLANTQKISALVALQAQEVVGREKSLNWPRPE</sequence>
<name>A0A914RAC6_PAREQ</name>
<dbReference type="GO" id="GO:0007399">
    <property type="term" value="P:nervous system development"/>
    <property type="evidence" value="ECO:0007669"/>
    <property type="project" value="InterPro"/>
</dbReference>
<proteinExistence type="predicted"/>
<dbReference type="PANTHER" id="PTHR15597">
    <property type="entry name" value="ATAXIN 2-BINDING PROTEIN 1-RELATED"/>
    <property type="match status" value="1"/>
</dbReference>
<dbReference type="GO" id="GO:0000381">
    <property type="term" value="P:regulation of alternative mRNA splicing, via spliceosome"/>
    <property type="evidence" value="ECO:0007669"/>
    <property type="project" value="InterPro"/>
</dbReference>
<dbReference type="Proteomes" id="UP000887564">
    <property type="component" value="Unplaced"/>
</dbReference>
<evidence type="ECO:0000256" key="1">
    <source>
        <dbReference type="ARBA" id="ARBA00004123"/>
    </source>
</evidence>
<dbReference type="GO" id="GO:0003729">
    <property type="term" value="F:mRNA binding"/>
    <property type="evidence" value="ECO:0007669"/>
    <property type="project" value="TreeGrafter"/>
</dbReference>
<dbReference type="AlphaFoldDB" id="A0A914RAC6"/>
<dbReference type="GO" id="GO:0005737">
    <property type="term" value="C:cytoplasm"/>
    <property type="evidence" value="ECO:0007669"/>
    <property type="project" value="TreeGrafter"/>
</dbReference>
<feature type="domain" description="RRM" evidence="5">
    <location>
        <begin position="18"/>
        <end position="55"/>
    </location>
</feature>
<evidence type="ECO:0000313" key="7">
    <source>
        <dbReference type="WBParaSite" id="PEQ_0000323101-mRNA-1"/>
    </source>
</evidence>
<dbReference type="InterPro" id="IPR000504">
    <property type="entry name" value="RRM_dom"/>
</dbReference>
<reference evidence="7" key="1">
    <citation type="submission" date="2022-11" db="UniProtKB">
        <authorList>
            <consortium name="WormBaseParasite"/>
        </authorList>
    </citation>
    <scope>IDENTIFICATION</scope>
</reference>
<evidence type="ECO:0000259" key="5">
    <source>
        <dbReference type="PROSITE" id="PS50102"/>
    </source>
</evidence>
<accession>A0A914RAC6</accession>
<protein>
    <submittedName>
        <fullName evidence="7">RRM domain-containing protein</fullName>
    </submittedName>
</protein>
<keyword evidence="3" id="KW-0539">Nucleus</keyword>
<dbReference type="GO" id="GO:0005634">
    <property type="term" value="C:nucleus"/>
    <property type="evidence" value="ECO:0007669"/>
    <property type="project" value="UniProtKB-SubCell"/>
</dbReference>
<dbReference type="WBParaSite" id="PEQ_0000323101-mRNA-1">
    <property type="protein sequence ID" value="PEQ_0000323101-mRNA-1"/>
    <property type="gene ID" value="PEQ_0000323101"/>
</dbReference>
<comment type="subcellular location">
    <subcellularLocation>
        <location evidence="1">Nucleus</location>
    </subcellularLocation>
</comment>
<organism evidence="6 7">
    <name type="scientific">Parascaris equorum</name>
    <name type="common">Equine roundworm</name>
    <dbReference type="NCBI Taxonomy" id="6256"/>
    <lineage>
        <taxon>Eukaryota</taxon>
        <taxon>Metazoa</taxon>
        <taxon>Ecdysozoa</taxon>
        <taxon>Nematoda</taxon>
        <taxon>Chromadorea</taxon>
        <taxon>Rhabditida</taxon>
        <taxon>Spirurina</taxon>
        <taxon>Ascaridomorpha</taxon>
        <taxon>Ascaridoidea</taxon>
        <taxon>Ascarididae</taxon>
        <taxon>Parascaris</taxon>
    </lineage>
</organism>
<dbReference type="Pfam" id="PF00076">
    <property type="entry name" value="RRM_1"/>
    <property type="match status" value="1"/>
</dbReference>
<keyword evidence="2 4" id="KW-0694">RNA-binding</keyword>
<dbReference type="InterPro" id="IPR047131">
    <property type="entry name" value="RBFOX1-like"/>
</dbReference>
<evidence type="ECO:0000313" key="6">
    <source>
        <dbReference type="Proteomes" id="UP000887564"/>
    </source>
</evidence>
<evidence type="ECO:0000256" key="2">
    <source>
        <dbReference type="ARBA" id="ARBA00022884"/>
    </source>
</evidence>
<dbReference type="Gene3D" id="3.30.70.330">
    <property type="match status" value="1"/>
</dbReference>
<dbReference type="SUPFAM" id="SSF54928">
    <property type="entry name" value="RNA-binding domain, RBD"/>
    <property type="match status" value="1"/>
</dbReference>
<dbReference type="PANTHER" id="PTHR15597:SF22">
    <property type="entry name" value="RNA-BINDING FOX PROTEIN 1, ISOFORM H"/>
    <property type="match status" value="1"/>
</dbReference>
<evidence type="ECO:0000256" key="4">
    <source>
        <dbReference type="PROSITE-ProRule" id="PRU00176"/>
    </source>
</evidence>
<dbReference type="PROSITE" id="PS50102">
    <property type="entry name" value="RRM"/>
    <property type="match status" value="1"/>
</dbReference>
<dbReference type="InterPro" id="IPR012677">
    <property type="entry name" value="Nucleotide-bd_a/b_plait_sf"/>
</dbReference>